<evidence type="ECO:0000256" key="1">
    <source>
        <dbReference type="SAM" id="MobiDB-lite"/>
    </source>
</evidence>
<dbReference type="EMBL" id="HG938353">
    <property type="protein sequence ID" value="CDN50081.1"/>
    <property type="molecule type" value="Genomic_DNA"/>
</dbReference>
<name>A0A068SWD0_NEOGA</name>
<feature type="region of interest" description="Disordered" evidence="1">
    <location>
        <begin position="1"/>
        <end position="31"/>
    </location>
</feature>
<proteinExistence type="predicted"/>
<dbReference type="Proteomes" id="UP000028181">
    <property type="component" value="Chromosome I"/>
</dbReference>
<keyword evidence="3" id="KW-1185">Reference proteome</keyword>
<dbReference type="KEGG" id="ngg:RG540_CH39310"/>
<gene>
    <name evidence="2" type="ORF">RG540_CH39310</name>
</gene>
<evidence type="ECO:0000313" key="3">
    <source>
        <dbReference type="Proteomes" id="UP000028181"/>
    </source>
</evidence>
<dbReference type="HOGENOM" id="CLU_2917931_0_0_5"/>
<sequence length="61" mass="6415">MLDEVPSPAPPHKGEGLHAPPHTFICNRPALEGETPGKAAANELASTSKDVWLAHPFSTGM</sequence>
<accession>A0A068SWD0</accession>
<protein>
    <submittedName>
        <fullName evidence="2">Uncharacterized protein</fullName>
    </submittedName>
</protein>
<dbReference type="AlphaFoldDB" id="A0A068SWD0"/>
<reference evidence="3" key="1">
    <citation type="journal article" date="2014" name="BMC Genomics">
        <title>Genome sequencing of two Neorhizobium galegae strains reveals a noeT gene responsible for the unusual acetylation of the nodulation factors.</title>
        <authorList>
            <person name="Osterman J."/>
            <person name="Marsh J."/>
            <person name="Laine P.K."/>
            <person name="Zeng Z."/>
            <person name="Alatalo E."/>
            <person name="Sullivan J.T."/>
            <person name="Young J.P."/>
            <person name="Thomas-Oates J."/>
            <person name="Paulin L."/>
            <person name="Lindstrom K."/>
        </authorList>
    </citation>
    <scope>NUCLEOTIDE SEQUENCE [LARGE SCALE GENOMIC DNA]</scope>
    <source>
        <strain evidence="3">HAMBI 540</strain>
    </source>
</reference>
<organism evidence="2 3">
    <name type="scientific">Neorhizobium galegae bv. orientalis str. HAMBI 540</name>
    <dbReference type="NCBI Taxonomy" id="1028800"/>
    <lineage>
        <taxon>Bacteria</taxon>
        <taxon>Pseudomonadati</taxon>
        <taxon>Pseudomonadota</taxon>
        <taxon>Alphaproteobacteria</taxon>
        <taxon>Hyphomicrobiales</taxon>
        <taxon>Rhizobiaceae</taxon>
        <taxon>Rhizobium/Agrobacterium group</taxon>
        <taxon>Neorhizobium</taxon>
    </lineage>
</organism>
<evidence type="ECO:0000313" key="2">
    <source>
        <dbReference type="EMBL" id="CDN50081.1"/>
    </source>
</evidence>